<organism evidence="1 2">
    <name type="scientific">Neoroseomonas eburnea</name>
    <dbReference type="NCBI Taxonomy" id="1346889"/>
    <lineage>
        <taxon>Bacteria</taxon>
        <taxon>Pseudomonadati</taxon>
        <taxon>Pseudomonadota</taxon>
        <taxon>Alphaproteobacteria</taxon>
        <taxon>Acetobacterales</taxon>
        <taxon>Acetobacteraceae</taxon>
        <taxon>Neoroseomonas</taxon>
    </lineage>
</organism>
<name>A0A9X9X8Y5_9PROT</name>
<dbReference type="SUPFAM" id="SSF69279">
    <property type="entry name" value="Phage tail proteins"/>
    <property type="match status" value="1"/>
</dbReference>
<comment type="caution">
    <text evidence="1">The sequence shown here is derived from an EMBL/GenBank/DDBJ whole genome shotgun (WGS) entry which is preliminary data.</text>
</comment>
<evidence type="ECO:0000313" key="2">
    <source>
        <dbReference type="Proteomes" id="UP001138709"/>
    </source>
</evidence>
<proteinExistence type="predicted"/>
<sequence length="376" mass="40325">MPFTPAFFQVRLGFAPLPAPLLRALEGIEAECSVDRASILRLRFRLKRNFIGDLDPPITDIFRPNLPVSVAVAAGLPIPEVLLNGYVREVRQSGAGAREGTTAEVVALDATATIMNLIQQPMPHPNLDPATIASIIFGRYAIRPFPVPTAPTRTVLDTTTMQRATDARMLREMARALSYECYLQPDPVTGLDIGHFHPPMTSLPQQGVLSVDFGTATNLHDFTTGYDGLAATSTISVGVDPSTGVPLPAPAMASVQPPEGLEPTLFRTIPPPITRPTARDAANPAELFRQNQAIVDRSSRSLTASGRVDAIKYGRVLRPGLPVLVRGAGRAMSGKWYVSAVSHSISTAAWTQSFQASRNAVGLTGTEIFVDPLGMV</sequence>
<gene>
    <name evidence="1" type="ORF">GXW74_06710</name>
</gene>
<dbReference type="RefSeq" id="WP_211845708.1">
    <property type="nucleotide sequence ID" value="NZ_JAAEDL010000005.1"/>
</dbReference>
<dbReference type="AlphaFoldDB" id="A0A9X9X8Y5"/>
<evidence type="ECO:0008006" key="3">
    <source>
        <dbReference type="Google" id="ProtNLM"/>
    </source>
</evidence>
<evidence type="ECO:0000313" key="1">
    <source>
        <dbReference type="EMBL" id="MBR0680171.1"/>
    </source>
</evidence>
<keyword evidence="2" id="KW-1185">Reference proteome</keyword>
<reference evidence="1" key="2">
    <citation type="journal article" date="2021" name="Syst. Appl. Microbiol.">
        <title>Roseomonas hellenica sp. nov., isolated from roots of wild-growing Alkanna tinctoria.</title>
        <authorList>
            <person name="Rat A."/>
            <person name="Naranjo H.D."/>
            <person name="Lebbe L."/>
            <person name="Cnockaert M."/>
            <person name="Krigas N."/>
            <person name="Grigoriadou K."/>
            <person name="Maloupa E."/>
            <person name="Willems A."/>
        </authorList>
    </citation>
    <scope>NUCLEOTIDE SEQUENCE</scope>
    <source>
        <strain evidence="1">LMG 31228</strain>
    </source>
</reference>
<dbReference type="Proteomes" id="UP001138709">
    <property type="component" value="Unassembled WGS sequence"/>
</dbReference>
<protein>
    <recommendedName>
        <fullName evidence="3">Phage late control D family protein</fullName>
    </recommendedName>
</protein>
<reference evidence="1" key="1">
    <citation type="submission" date="2020-01" db="EMBL/GenBank/DDBJ databases">
        <authorList>
            <person name="Rat A."/>
        </authorList>
    </citation>
    <scope>NUCLEOTIDE SEQUENCE</scope>
    <source>
        <strain evidence="1">LMG 31228</strain>
    </source>
</reference>
<accession>A0A9X9X8Y5</accession>
<dbReference type="EMBL" id="JAAEDL010000005">
    <property type="protein sequence ID" value="MBR0680171.1"/>
    <property type="molecule type" value="Genomic_DNA"/>
</dbReference>